<feature type="region of interest" description="Disordered" evidence="10">
    <location>
        <begin position="859"/>
        <end position="880"/>
    </location>
</feature>
<keyword evidence="4 9" id="KW-0690">Ribosome biogenesis</keyword>
<evidence type="ECO:0000256" key="6">
    <source>
        <dbReference type="ARBA" id="ARBA00023242"/>
    </source>
</evidence>
<dbReference type="Pfam" id="PF08146">
    <property type="entry name" value="BP28CT"/>
    <property type="match status" value="1"/>
</dbReference>
<feature type="repeat" description="HEAT" evidence="8">
    <location>
        <begin position="759"/>
        <end position="797"/>
    </location>
</feature>
<evidence type="ECO:0000256" key="2">
    <source>
        <dbReference type="ARBA" id="ARBA00010559"/>
    </source>
</evidence>
<keyword evidence="7 9" id="KW-0687">Ribonucleoprotein</keyword>
<reference evidence="13" key="1">
    <citation type="journal article" date="2011" name="Proc. Natl. Acad. Sci. U.S.A.">
        <title>Obligate biotrophy features unraveled by the genomic analysis of rust fungi.</title>
        <authorList>
            <person name="Duplessis S."/>
            <person name="Cuomo C.A."/>
            <person name="Lin Y.-C."/>
            <person name="Aerts A."/>
            <person name="Tisserant E."/>
            <person name="Veneault-Fourrey C."/>
            <person name="Joly D.L."/>
            <person name="Hacquard S."/>
            <person name="Amselem J."/>
            <person name="Cantarel B.L."/>
            <person name="Chiu R."/>
            <person name="Coutinho P.M."/>
            <person name="Feau N."/>
            <person name="Field M."/>
            <person name="Frey P."/>
            <person name="Gelhaye E."/>
            <person name="Goldberg J."/>
            <person name="Grabherr M.G."/>
            <person name="Kodira C.D."/>
            <person name="Kohler A."/>
            <person name="Kuees U."/>
            <person name="Lindquist E.A."/>
            <person name="Lucas S.M."/>
            <person name="Mago R."/>
            <person name="Mauceli E."/>
            <person name="Morin E."/>
            <person name="Murat C."/>
            <person name="Pangilinan J.L."/>
            <person name="Park R."/>
            <person name="Pearson M."/>
            <person name="Quesneville H."/>
            <person name="Rouhier N."/>
            <person name="Sakthikumar S."/>
            <person name="Salamov A.A."/>
            <person name="Schmutz J."/>
            <person name="Selles B."/>
            <person name="Shapiro H."/>
            <person name="Tanguay P."/>
            <person name="Tuskan G.A."/>
            <person name="Henrissat B."/>
            <person name="Van de Peer Y."/>
            <person name="Rouze P."/>
            <person name="Ellis J.G."/>
            <person name="Dodds P.N."/>
            <person name="Schein J.E."/>
            <person name="Zhong S."/>
            <person name="Hamelin R.C."/>
            <person name="Grigoriev I.V."/>
            <person name="Szabo L.J."/>
            <person name="Martin F."/>
        </authorList>
    </citation>
    <scope>NUCLEOTIDE SEQUENCE [LARGE SCALE GENOMIC DNA]</scope>
    <source>
        <strain evidence="13">98AG31 / pathotype 3-4-7</strain>
    </source>
</reference>
<evidence type="ECO:0000256" key="10">
    <source>
        <dbReference type="SAM" id="MobiDB-lite"/>
    </source>
</evidence>
<dbReference type="HOGENOM" id="CLU_001128_0_0_1"/>
<dbReference type="Proteomes" id="UP000001072">
    <property type="component" value="Unassembled WGS sequence"/>
</dbReference>
<keyword evidence="6 9" id="KW-0539">Nucleus</keyword>
<organism evidence="13">
    <name type="scientific">Melampsora larici-populina (strain 98AG31 / pathotype 3-4-7)</name>
    <name type="common">Poplar leaf rust fungus</name>
    <dbReference type="NCBI Taxonomy" id="747676"/>
    <lineage>
        <taxon>Eukaryota</taxon>
        <taxon>Fungi</taxon>
        <taxon>Dikarya</taxon>
        <taxon>Basidiomycota</taxon>
        <taxon>Pucciniomycotina</taxon>
        <taxon>Pucciniomycetes</taxon>
        <taxon>Pucciniales</taxon>
        <taxon>Melampsoraceae</taxon>
        <taxon>Melampsora</taxon>
    </lineage>
</organism>
<proteinExistence type="inferred from homology"/>
<dbReference type="Pfam" id="PF23243">
    <property type="entry name" value="HEAT_HEATR1"/>
    <property type="match status" value="1"/>
</dbReference>
<dbReference type="EMBL" id="GL883159">
    <property type="protein sequence ID" value="EGF99404.1"/>
    <property type="molecule type" value="Genomic_DNA"/>
</dbReference>
<name>F4S7G5_MELLP</name>
<evidence type="ECO:0000256" key="4">
    <source>
        <dbReference type="ARBA" id="ARBA00022517"/>
    </source>
</evidence>
<dbReference type="SMART" id="SM01036">
    <property type="entry name" value="BP28CT"/>
    <property type="match status" value="1"/>
</dbReference>
<dbReference type="VEuPathDB" id="FungiDB:MELLADRAFT_68623"/>
<dbReference type="PANTHER" id="PTHR13457">
    <property type="entry name" value="BAP28"/>
    <property type="match status" value="1"/>
</dbReference>
<sequence length="1978" mass="218534">MPYYTTPQFMAILNILRLEPHPHLSFLKPVKKSRSELPQKHLIDSLIGFPESLRYVAQILPSFLHMNRNRIHQPLLGFHLATFLGIFETLATKSALREPFPQPVLAAILPPILEGLKTPILDVKITTYILLTKLALSSALESSMLTHLTQSLIENFTEYPTDQSNISKSPGWTEHDEALVKTLIIWFQCDSSGSSPHLSTSSCHTLAAIPGSAKLLMHLCETVEMSAFWSAFIQGLAQGALKKDLDSTELLYQFSQMFITSTPLLETTIRIMLSTSAALETPAPCLLRPLTIISQRHPDSLEKVAHHLIANGDVNTRQAVENLLRLVSGGIELISPANQGDLLELSSSSAILRHSALRRILEQHSSESPKKSTQSDIVNPAIKLALRDPDPTVTEVLFAYPRVINNVVTEKELLSIACSIFTSPHLSRATCMSWLSFLSGPFLDLHPSMASQVAEDLVLDRLFWTKSHAKATTVIWSSGLPQRHQTWLGTILEGIHQGAATSEDPVDRIAANEAMLNIIATGAIKMGDSTLLKLLQRLKVKYQSKSSLARLVPLMVLRQTIPSLSQGMLCQLVNAIVDHQLCTSDGDSFTRWIDSSVDPLANNTDSIKENFYSKSSSEKLFSRISADTLLKALSQIHRPQDLAYCWFETNGQPSNSTSSTTGPNLASDILKLHYKLYSVGHSGGTNAKRGSLGRTLIVTLLRHLLGDESLIFLARIWTSSSYSIALRIMALQDAAAEIKALSPQNTESGSRPCKDFQLLIPSILIALTDPVRSVRSAALELITSISESLVNGHEQSTATETDIYAYDCFYGPRASTGLQYLSIVDSNHIIKAILEHKDEIMVNGLIVLRQLLGQLTTPRASKSSSDKTAKPSGGDTGKKSMDDAIKRKVLCFFMKVVNCWEDLEGRIKILRCLTEMTDPSRMHLVSPLLQQLSKGTGVQPLATDPSSSSALKEYASLLLQTYVAPGKSFRAGKDLPSYEVFVAVLECSPDISMARTLPAAAVERLESSLFLDLSPAHKEDILRRILILASSERDNRALFVACLRHLPIDSVTFIRLLTSLVAQIATKRPVSHKKAKTASGATLTITATSDISTLSILLEMVSMDKLTQSFELFAVLLETLRVLLVIHGSKNGDIGFPAQLVIAGMASVIAKLDPDQFKPHEIQLTPIVDYMRISLDPHVSQQTILLMAELARLCPDQTCQSMMPIFTFVGTHVIQRDDAFSARVVDKAIQALIPPIIQNVRSKGTTRVQLIIHLRDLLMMFVGARNHIPKHRRTRLFVRLIEVLGPYHFLGAVMMLLVDAGRDEVGGSSASDLALSVWESFPGEICVAHFSDPDAMVEDVPSEAHIEVNISRAKMLMRFIDEALSSKSIESKLNSARSTHNIDADQVLAFFMIQLLEISQPYSKLTSDEQAQEGRAIARKVAKLVALPFFARVLLPKLQNDNDRLVSCALDLLRTRLPLIKPSVRSEVEECVKSAIATCGKRISIGITGPSDSEPHLQLSYAVEILGDIALNSTNSEQSCLSHLYSPLVSMVKSCPHTSLAGTILTVLSHLVKKLGPRLLPHVQMTITTCASLTKDVLTTQHENIRYDVAHKAFALMDITLQNSSSFILPYLVTVVNVLVDLEINQALSRSTLTTVTSSRASLLRTLTKSVPLEELDKTLIKMWPSMDLCCETVLVLLDLLLRAIKHTKVPSAIKESKNIFNFLLMVFDLRRTHRKLFSDADLSEIETTASSVFMTLVLKLNDATLKPLLMRLIDWAAMNDPDDNTDSGIQSAGITKSIPMYRVFATFLDRLQALGVPYYSHLLDHTITLLNGFAEKKFICEELWFQLARTLENALQHDQDGFWTMTRLSKVTRPMIKQLRLAGKIDNELFVPQLKRLICKLSQKVVDHDTLLKVFSSGILEELRSTEEVKVKLAGLSTLEEIWVEIGSSLIGFVPEMVGGYLVEAMEDGEGGIDVAAKRVVKLIEEELGEGIEGYLA</sequence>
<evidence type="ECO:0000256" key="1">
    <source>
        <dbReference type="ARBA" id="ARBA00004604"/>
    </source>
</evidence>
<dbReference type="GO" id="GO:0000462">
    <property type="term" value="P:maturation of SSU-rRNA from tricistronic rRNA transcript (SSU-rRNA, 5.8S rRNA, LSU-rRNA)"/>
    <property type="evidence" value="ECO:0007669"/>
    <property type="project" value="TreeGrafter"/>
</dbReference>
<evidence type="ECO:0000256" key="7">
    <source>
        <dbReference type="ARBA" id="ARBA00023274"/>
    </source>
</evidence>
<feature type="domain" description="BP28 C-terminal" evidence="11">
    <location>
        <begin position="1692"/>
        <end position="1843"/>
    </location>
</feature>
<dbReference type="SUPFAM" id="SSF48371">
    <property type="entry name" value="ARM repeat"/>
    <property type="match status" value="2"/>
</dbReference>
<evidence type="ECO:0000313" key="13">
    <source>
        <dbReference type="Proteomes" id="UP000001072"/>
    </source>
</evidence>
<dbReference type="GO" id="GO:0045943">
    <property type="term" value="P:positive regulation of transcription by RNA polymerase I"/>
    <property type="evidence" value="ECO:0007669"/>
    <property type="project" value="TreeGrafter"/>
</dbReference>
<dbReference type="GO" id="GO:0032040">
    <property type="term" value="C:small-subunit processome"/>
    <property type="evidence" value="ECO:0007669"/>
    <property type="project" value="TreeGrafter"/>
</dbReference>
<dbReference type="InParanoid" id="F4S7G5"/>
<accession>F4S7G5</accession>
<dbReference type="GO" id="GO:0030686">
    <property type="term" value="C:90S preribosome"/>
    <property type="evidence" value="ECO:0007669"/>
    <property type="project" value="TreeGrafter"/>
</dbReference>
<evidence type="ECO:0000259" key="11">
    <source>
        <dbReference type="SMART" id="SM01036"/>
    </source>
</evidence>
<keyword evidence="13" id="KW-1185">Reference proteome</keyword>
<dbReference type="GO" id="GO:0034455">
    <property type="term" value="C:t-UTP complex"/>
    <property type="evidence" value="ECO:0007669"/>
    <property type="project" value="TreeGrafter"/>
</dbReference>
<gene>
    <name evidence="12" type="ORF">MELLADRAFT_68623</name>
</gene>
<dbReference type="KEGG" id="mlr:MELLADRAFT_68623"/>
<dbReference type="GO" id="GO:0030515">
    <property type="term" value="F:snoRNA binding"/>
    <property type="evidence" value="ECO:0007669"/>
    <property type="project" value="TreeGrafter"/>
</dbReference>
<evidence type="ECO:0000313" key="12">
    <source>
        <dbReference type="EMBL" id="EGF99404.1"/>
    </source>
</evidence>
<evidence type="ECO:0000256" key="9">
    <source>
        <dbReference type="RuleBase" id="RU367065"/>
    </source>
</evidence>
<keyword evidence="5 9" id="KW-0698">rRNA processing</keyword>
<dbReference type="InterPro" id="IPR016024">
    <property type="entry name" value="ARM-type_fold"/>
</dbReference>
<protein>
    <recommendedName>
        <fullName evidence="3 9">U3 small nucleolar RNA-associated protein 10</fullName>
    </recommendedName>
</protein>
<dbReference type="OrthoDB" id="31183at2759"/>
<dbReference type="RefSeq" id="XP_007417304.1">
    <property type="nucleotide sequence ID" value="XM_007417242.1"/>
</dbReference>
<dbReference type="GeneID" id="18931074"/>
<comment type="function">
    <text evidence="9">Involved in nucleolar processing of pre-18S ribosomal RNA.</text>
</comment>
<dbReference type="InterPro" id="IPR022125">
    <property type="entry name" value="U3snoRNP10_N"/>
</dbReference>
<evidence type="ECO:0000256" key="8">
    <source>
        <dbReference type="PROSITE-ProRule" id="PRU00103"/>
    </source>
</evidence>
<comment type="subcellular location">
    <subcellularLocation>
        <location evidence="1 9">Nucleus</location>
        <location evidence="1 9">Nucleolus</location>
    </subcellularLocation>
</comment>
<evidence type="ECO:0000256" key="5">
    <source>
        <dbReference type="ARBA" id="ARBA00022552"/>
    </source>
</evidence>
<dbReference type="Pfam" id="PF12397">
    <property type="entry name" value="U3snoRNP10"/>
    <property type="match status" value="1"/>
</dbReference>
<dbReference type="InterPro" id="IPR012954">
    <property type="entry name" value="BP28_C_dom"/>
</dbReference>
<dbReference type="InterPro" id="IPR040191">
    <property type="entry name" value="UTP10"/>
</dbReference>
<evidence type="ECO:0000256" key="3">
    <source>
        <dbReference type="ARBA" id="ARBA00015399"/>
    </source>
</evidence>
<dbReference type="PANTHER" id="PTHR13457:SF1">
    <property type="entry name" value="HEAT REPEAT-CONTAINING PROTEIN 1"/>
    <property type="match status" value="1"/>
</dbReference>
<dbReference type="FunCoup" id="F4S7G5">
    <property type="interactions" value="619"/>
</dbReference>
<dbReference type="eggNOG" id="KOG1837">
    <property type="taxonomic scope" value="Eukaryota"/>
</dbReference>
<comment type="similarity">
    <text evidence="2 9">Belongs to the HEATR1/UTP10 family.</text>
</comment>
<dbReference type="PROSITE" id="PS50077">
    <property type="entry name" value="HEAT_REPEAT"/>
    <property type="match status" value="1"/>
</dbReference>
<dbReference type="InterPro" id="IPR056473">
    <property type="entry name" value="HEAT_Utp10/HEAT1"/>
</dbReference>
<dbReference type="InterPro" id="IPR021133">
    <property type="entry name" value="HEAT_type_2"/>
</dbReference>
<comment type="subunit">
    <text evidence="9">Component of the ribosomal small subunit (SSU) processome.</text>
</comment>
<dbReference type="STRING" id="747676.F4S7G5"/>